<reference evidence="1 2" key="1">
    <citation type="submission" date="2018-07" db="EMBL/GenBank/DDBJ databases">
        <title>Freshwater and sediment microbial communities from various areas in North America, analyzing microbe dynamics in response to fracking.</title>
        <authorList>
            <person name="Lamendella R."/>
        </authorList>
    </citation>
    <scope>NUCLEOTIDE SEQUENCE [LARGE SCALE GENOMIC DNA]</scope>
    <source>
        <strain evidence="1 2">105B</strain>
    </source>
</reference>
<dbReference type="Proteomes" id="UP000253647">
    <property type="component" value="Unassembled WGS sequence"/>
</dbReference>
<evidence type="ECO:0000313" key="1">
    <source>
        <dbReference type="EMBL" id="RCW71139.1"/>
    </source>
</evidence>
<dbReference type="InterPro" id="IPR050194">
    <property type="entry name" value="Glycosyltransferase_grp1"/>
</dbReference>
<gene>
    <name evidence="1" type="ORF">DET61_104297</name>
</gene>
<protein>
    <submittedName>
        <fullName evidence="1">Glycosyl transferase family 4</fullName>
    </submittedName>
</protein>
<dbReference type="AlphaFoldDB" id="A0A368XUF7"/>
<dbReference type="EMBL" id="QPJI01000004">
    <property type="protein sequence ID" value="RCW71139.1"/>
    <property type="molecule type" value="Genomic_DNA"/>
</dbReference>
<comment type="caution">
    <text evidence="1">The sequence shown here is derived from an EMBL/GenBank/DDBJ whole genome shotgun (WGS) entry which is preliminary data.</text>
</comment>
<dbReference type="PANTHER" id="PTHR45947">
    <property type="entry name" value="SULFOQUINOVOSYL TRANSFERASE SQD2"/>
    <property type="match status" value="1"/>
</dbReference>
<accession>A0A368XUF7</accession>
<organism evidence="1 2">
    <name type="scientific">Marinobacter nauticus</name>
    <name type="common">Marinobacter hydrocarbonoclasticus</name>
    <name type="synonym">Marinobacter aquaeolei</name>
    <dbReference type="NCBI Taxonomy" id="2743"/>
    <lineage>
        <taxon>Bacteria</taxon>
        <taxon>Pseudomonadati</taxon>
        <taxon>Pseudomonadota</taxon>
        <taxon>Gammaproteobacteria</taxon>
        <taxon>Pseudomonadales</taxon>
        <taxon>Marinobacteraceae</taxon>
        <taxon>Marinobacter</taxon>
    </lineage>
</organism>
<dbReference type="Pfam" id="PF13692">
    <property type="entry name" value="Glyco_trans_1_4"/>
    <property type="match status" value="1"/>
</dbReference>
<dbReference type="PANTHER" id="PTHR45947:SF3">
    <property type="entry name" value="SULFOQUINOVOSYL TRANSFERASE SQD2"/>
    <property type="match status" value="1"/>
</dbReference>
<dbReference type="Gene3D" id="3.40.50.2000">
    <property type="entry name" value="Glycogen Phosphorylase B"/>
    <property type="match status" value="2"/>
</dbReference>
<evidence type="ECO:0000313" key="2">
    <source>
        <dbReference type="Proteomes" id="UP000253647"/>
    </source>
</evidence>
<name>A0A368XUF7_MARNT</name>
<proteinExistence type="predicted"/>
<keyword evidence="1" id="KW-0808">Transferase</keyword>
<sequence>MWVLTLSPEPKDSLKAIFLDQGVEVLSLNVGRLKSLFVGRARLRKLVADKAVEVVHTQGIRADGLVSGLDPAISRVATLRNYPFEDYPPLYGKLKGWLMAWFHLRALTDVGRVAVVSGSIARSLETNGKLQVEVVHNSVDSQLFCAPSSEERVQSRANLALHPDAFVVVIVGDLIRRKRVPELLLALGRLKARLDVLVVGDGPELDSCKAAVGISSTVRFLGKCEDVRPALWASDVFISNSASEGMPNAVMEAIATGLPCILSDISAHCELVTVANASLPEVTFFSLDKPKQGSVDQLKEGFDAVNDYWLRTGQRRSCDAFSVDAMAEKYCSLYRQGKRS</sequence>
<dbReference type="SUPFAM" id="SSF53756">
    <property type="entry name" value="UDP-Glycosyltransferase/glycogen phosphorylase"/>
    <property type="match status" value="1"/>
</dbReference>
<dbReference type="GO" id="GO:0016757">
    <property type="term" value="F:glycosyltransferase activity"/>
    <property type="evidence" value="ECO:0007669"/>
    <property type="project" value="TreeGrafter"/>
</dbReference>